<name>A0A916N8H5_9PROT</name>
<dbReference type="AlphaFoldDB" id="A0A916N8H5"/>
<dbReference type="InterPro" id="IPR050740">
    <property type="entry name" value="Aldehyde_DH_Superfamily"/>
</dbReference>
<evidence type="ECO:0000256" key="1">
    <source>
        <dbReference type="ARBA" id="ARBA00009986"/>
    </source>
</evidence>
<dbReference type="Pfam" id="PF00171">
    <property type="entry name" value="Aldedh"/>
    <property type="match status" value="1"/>
</dbReference>
<gene>
    <name evidence="4" type="ORF">GTOL_11154</name>
</gene>
<dbReference type="FunFam" id="3.40.605.10:FF:000007">
    <property type="entry name" value="NAD/NADP-dependent betaine aldehyde dehydrogenase"/>
    <property type="match status" value="1"/>
</dbReference>
<feature type="domain" description="Aldehyde dehydrogenase" evidence="3">
    <location>
        <begin position="9"/>
        <end position="472"/>
    </location>
</feature>
<dbReference type="InterPro" id="IPR016162">
    <property type="entry name" value="Ald_DH_N"/>
</dbReference>
<keyword evidence="2 4" id="KW-0560">Oxidoreductase</keyword>
<proteinExistence type="inferred from homology"/>
<dbReference type="PANTHER" id="PTHR43353">
    <property type="entry name" value="SUCCINATE-SEMIALDEHYDE DEHYDROGENASE, MITOCHONDRIAL"/>
    <property type="match status" value="1"/>
</dbReference>
<dbReference type="GO" id="GO:0004777">
    <property type="term" value="F:succinate-semialdehyde dehydrogenase (NAD+) activity"/>
    <property type="evidence" value="ECO:0007669"/>
    <property type="project" value="TreeGrafter"/>
</dbReference>
<dbReference type="Gene3D" id="3.40.309.10">
    <property type="entry name" value="Aldehyde Dehydrogenase, Chain A, domain 2"/>
    <property type="match status" value="1"/>
</dbReference>
<comment type="caution">
    <text evidence="4">The sequence shown here is derived from an EMBL/GenBank/DDBJ whole genome shotgun (WGS) entry which is preliminary data.</text>
</comment>
<dbReference type="FunFam" id="3.40.309.10:FF:000009">
    <property type="entry name" value="Aldehyde dehydrogenase A"/>
    <property type="match status" value="1"/>
</dbReference>
<dbReference type="RefSeq" id="WP_220635257.1">
    <property type="nucleotide sequence ID" value="NZ_CAJQUM010000001.1"/>
</dbReference>
<comment type="similarity">
    <text evidence="1">Belongs to the aldehyde dehydrogenase family.</text>
</comment>
<dbReference type="EC" id="1.2.1.97" evidence="4"/>
<dbReference type="SUPFAM" id="SSF53720">
    <property type="entry name" value="ALDH-like"/>
    <property type="match status" value="1"/>
</dbReference>
<evidence type="ECO:0000313" key="5">
    <source>
        <dbReference type="Proteomes" id="UP000742786"/>
    </source>
</evidence>
<dbReference type="GO" id="GO:0009450">
    <property type="term" value="P:gamma-aminobutyric acid catabolic process"/>
    <property type="evidence" value="ECO:0007669"/>
    <property type="project" value="TreeGrafter"/>
</dbReference>
<dbReference type="InterPro" id="IPR016161">
    <property type="entry name" value="Ald_DH/histidinol_DH"/>
</dbReference>
<dbReference type="EMBL" id="CAJQUM010000001">
    <property type="protein sequence ID" value="CAG4883272.1"/>
    <property type="molecule type" value="Genomic_DNA"/>
</dbReference>
<dbReference type="InterPro" id="IPR015590">
    <property type="entry name" value="Aldehyde_DH_dom"/>
</dbReference>
<keyword evidence="5" id="KW-1185">Reference proteome</keyword>
<accession>A0A916N8H5</accession>
<dbReference type="Proteomes" id="UP000742786">
    <property type="component" value="Unassembled WGS sequence"/>
</dbReference>
<evidence type="ECO:0000256" key="2">
    <source>
        <dbReference type="ARBA" id="ARBA00023002"/>
    </source>
</evidence>
<evidence type="ECO:0000313" key="4">
    <source>
        <dbReference type="EMBL" id="CAG4883272.1"/>
    </source>
</evidence>
<evidence type="ECO:0000259" key="3">
    <source>
        <dbReference type="Pfam" id="PF00171"/>
    </source>
</evidence>
<sequence>MDFFIDGKWTPATTSRTIPVVNPATGETIDSVPAGNAVDADRAIASAALAFKQWRKVPMARRAKLQHAAAQRLRERVEEFARLLTLELGRPLAGAKIEIERAADLLDYFAEEGLRLRGEIPMINEENERVLVVKEPVGVVVAIAPFNYPITLLTFKLGAALMTGCTVVAKPASDTPLTTLLLAKLFHQVGYPPGVFNAITGSGGELGRALVEHPTPRKIGFTGSSPAGKRIAAMAAATNKRLTLEMGGQSPAIVCRDANLDVAIPALVRHAFANSGQFCYRVNRIYADREIYPMFIERFARAAAALKVGNGLDLGCDMGPIVSEEIFRTSVEHVADALSKGAQAAAGGARLLGGDYDRGYFFPPTVLVDTQQSMKIMREETFGPVVGVMPFASLPEAIEMANDSPFGLAGYVFSTDLSVALSTAESLEAGSVWVNNIHRSYNMVPFGGYKESGLGREKSRYGLEAYLELKTIYLSTAQ</sequence>
<dbReference type="PANTHER" id="PTHR43353:SF5">
    <property type="entry name" value="SUCCINATE-SEMIALDEHYDE DEHYDROGENASE, MITOCHONDRIAL"/>
    <property type="match status" value="1"/>
</dbReference>
<dbReference type="Gene3D" id="3.40.605.10">
    <property type="entry name" value="Aldehyde Dehydrogenase, Chain A, domain 1"/>
    <property type="match status" value="1"/>
</dbReference>
<protein>
    <submittedName>
        <fullName evidence="4">3-sulfolactaldehyde dehydrogenase</fullName>
        <ecNumber evidence="4">1.2.1.97</ecNumber>
    </submittedName>
</protein>
<organism evidence="4 5">
    <name type="scientific">Georgfuchsia toluolica</name>
    <dbReference type="NCBI Taxonomy" id="424218"/>
    <lineage>
        <taxon>Bacteria</taxon>
        <taxon>Pseudomonadati</taxon>
        <taxon>Pseudomonadota</taxon>
        <taxon>Betaproteobacteria</taxon>
        <taxon>Nitrosomonadales</taxon>
        <taxon>Sterolibacteriaceae</taxon>
        <taxon>Georgfuchsia</taxon>
    </lineage>
</organism>
<reference evidence="4" key="1">
    <citation type="submission" date="2021-04" db="EMBL/GenBank/DDBJ databases">
        <authorList>
            <person name="Hornung B."/>
        </authorList>
    </citation>
    <scope>NUCLEOTIDE SEQUENCE</scope>
    <source>
        <strain evidence="4">G5G6</strain>
    </source>
</reference>
<dbReference type="InterPro" id="IPR016163">
    <property type="entry name" value="Ald_DH_C"/>
</dbReference>